<organism evidence="2 3">
    <name type="scientific">Alteromonas aquimaris</name>
    <dbReference type="NCBI Taxonomy" id="2998417"/>
    <lineage>
        <taxon>Bacteria</taxon>
        <taxon>Pseudomonadati</taxon>
        <taxon>Pseudomonadota</taxon>
        <taxon>Gammaproteobacteria</taxon>
        <taxon>Alteromonadales</taxon>
        <taxon>Alteromonadaceae</taxon>
        <taxon>Alteromonas/Salinimonas group</taxon>
        <taxon>Alteromonas</taxon>
    </lineage>
</organism>
<evidence type="ECO:0000313" key="2">
    <source>
        <dbReference type="EMBL" id="MCW8108180.1"/>
    </source>
</evidence>
<keyword evidence="1" id="KW-0472">Membrane</keyword>
<keyword evidence="1" id="KW-0812">Transmembrane</keyword>
<evidence type="ECO:0000256" key="1">
    <source>
        <dbReference type="SAM" id="Phobius"/>
    </source>
</evidence>
<name>A0ABT3P6M4_9ALTE</name>
<dbReference type="Proteomes" id="UP001142810">
    <property type="component" value="Unassembled WGS sequence"/>
</dbReference>
<gene>
    <name evidence="2" type="ORF">OPS25_06700</name>
</gene>
<dbReference type="EMBL" id="JAPFRD010000009">
    <property type="protein sequence ID" value="MCW8108180.1"/>
    <property type="molecule type" value="Genomic_DNA"/>
</dbReference>
<accession>A0ABT3P6M4</accession>
<keyword evidence="3" id="KW-1185">Reference proteome</keyword>
<dbReference type="Pfam" id="PF09656">
    <property type="entry name" value="PGPGW"/>
    <property type="match status" value="1"/>
</dbReference>
<sequence>MKLARTIIGGTLVLGGIVLTILPGSTFLILAGLVLLSVDFPRARMWLKRCQTGMSNGARKLDRYLLARKLR</sequence>
<dbReference type="RefSeq" id="WP_265616874.1">
    <property type="nucleotide sequence ID" value="NZ_JAPFRD010000009.1"/>
</dbReference>
<dbReference type="InterPro" id="IPR019099">
    <property type="entry name" value="Uncharacterised_PGPGW_TM"/>
</dbReference>
<comment type="caution">
    <text evidence="2">The sequence shown here is derived from an EMBL/GenBank/DDBJ whole genome shotgun (WGS) entry which is preliminary data.</text>
</comment>
<protein>
    <submittedName>
        <fullName evidence="2">PGPGW domain-containing protein</fullName>
    </submittedName>
</protein>
<evidence type="ECO:0000313" key="3">
    <source>
        <dbReference type="Proteomes" id="UP001142810"/>
    </source>
</evidence>
<proteinExistence type="predicted"/>
<feature type="transmembrane region" description="Helical" evidence="1">
    <location>
        <begin position="12"/>
        <end position="38"/>
    </location>
</feature>
<keyword evidence="1" id="KW-1133">Transmembrane helix</keyword>
<reference evidence="2" key="1">
    <citation type="submission" date="2022-11" db="EMBL/GenBank/DDBJ databases">
        <title>Alteromonas sp. nov., isolated from sea water of the Qingdao.</title>
        <authorList>
            <person name="Wang Q."/>
        </authorList>
    </citation>
    <scope>NUCLEOTIDE SEQUENCE</scope>
    <source>
        <strain evidence="2">ASW11-7</strain>
    </source>
</reference>